<sequence length="404" mass="44877">MTNKVLFLSHEASRTGAPIMLLNIQRWLRRHDSISFRTVTASPGDLSREFATLGKVDSVEPGDLLYRAMRRFDMHHFAQSNHLARLQKDLSKDRFGLVYVNSIASGRLLERLPIGDCEVLCHVHELAGAIRSVGLTNLAALERRRPRYIAVSDAVRDCLIEDFDIAPHRIEVVEPFIPELEEDSPNAEEARLGLAHELDIPPDVSIVCGCGSIETRKGTDLFIEVARQVAGGVSGRNVQFVWVGGAPDKVKTMQRRLKSEAPAAQVRFVGRKADVDRYFAASDVFLLTSREEAFGLVVLEAARRNTPTICFDASDAARRFVEPDAGFSVAKFDVAEMSRKVIEFLSSPSLREQMGRAAKRKFETHHTPGQGGRAIASLIQDAMRRKSGAAPGENLIGFREMRTE</sequence>
<dbReference type="PANTHER" id="PTHR12526:SF510">
    <property type="entry name" value="D-INOSITOL 3-PHOSPHATE GLYCOSYLTRANSFERASE"/>
    <property type="match status" value="1"/>
</dbReference>
<evidence type="ECO:0000313" key="4">
    <source>
        <dbReference type="EMBL" id="TWI00694.1"/>
    </source>
</evidence>
<keyword evidence="1" id="KW-0328">Glycosyltransferase</keyword>
<keyword evidence="5" id="KW-1185">Reference proteome</keyword>
<dbReference type="PANTHER" id="PTHR12526">
    <property type="entry name" value="GLYCOSYLTRANSFERASE"/>
    <property type="match status" value="1"/>
</dbReference>
<dbReference type="Gene3D" id="3.40.50.2000">
    <property type="entry name" value="Glycogen Phosphorylase B"/>
    <property type="match status" value="2"/>
</dbReference>
<dbReference type="CDD" id="cd03801">
    <property type="entry name" value="GT4_PimA-like"/>
    <property type="match status" value="1"/>
</dbReference>
<dbReference type="Proteomes" id="UP000317176">
    <property type="component" value="Unassembled WGS sequence"/>
</dbReference>
<dbReference type="EMBL" id="VLKL01000014">
    <property type="protein sequence ID" value="TWI00694.1"/>
    <property type="molecule type" value="Genomic_DNA"/>
</dbReference>
<keyword evidence="2 4" id="KW-0808">Transferase</keyword>
<gene>
    <name evidence="4" type="ORF">IQ17_04697</name>
</gene>
<dbReference type="SUPFAM" id="SSF53756">
    <property type="entry name" value="UDP-Glycosyltransferase/glycogen phosphorylase"/>
    <property type="match status" value="1"/>
</dbReference>
<dbReference type="InterPro" id="IPR001296">
    <property type="entry name" value="Glyco_trans_1"/>
</dbReference>
<dbReference type="Pfam" id="PF00534">
    <property type="entry name" value="Glycos_transf_1"/>
    <property type="match status" value="1"/>
</dbReference>
<dbReference type="AlphaFoldDB" id="A0A562KZP4"/>
<evidence type="ECO:0000259" key="3">
    <source>
        <dbReference type="Pfam" id="PF00534"/>
    </source>
</evidence>
<evidence type="ECO:0000256" key="2">
    <source>
        <dbReference type="ARBA" id="ARBA00022679"/>
    </source>
</evidence>
<evidence type="ECO:0000313" key="5">
    <source>
        <dbReference type="Proteomes" id="UP000317176"/>
    </source>
</evidence>
<comment type="caution">
    <text evidence="4">The sequence shown here is derived from an EMBL/GenBank/DDBJ whole genome shotgun (WGS) entry which is preliminary data.</text>
</comment>
<reference evidence="4 5" key="1">
    <citation type="journal article" date="2015" name="Stand. Genomic Sci.">
        <title>Genomic Encyclopedia of Bacterial and Archaeal Type Strains, Phase III: the genomes of soil and plant-associated and newly described type strains.</title>
        <authorList>
            <person name="Whitman W.B."/>
            <person name="Woyke T."/>
            <person name="Klenk H.P."/>
            <person name="Zhou Y."/>
            <person name="Lilburn T.G."/>
            <person name="Beck B.J."/>
            <person name="De Vos P."/>
            <person name="Vandamme P."/>
            <person name="Eisen J.A."/>
            <person name="Garrity G."/>
            <person name="Hugenholtz P."/>
            <person name="Kyrpides N.C."/>
        </authorList>
    </citation>
    <scope>NUCLEOTIDE SEQUENCE [LARGE SCALE GENOMIC DNA]</scope>
    <source>
        <strain evidence="4 5">CGMCC 1.10947</strain>
    </source>
</reference>
<feature type="domain" description="Glycosyl transferase family 1" evidence="3">
    <location>
        <begin position="199"/>
        <end position="360"/>
    </location>
</feature>
<organism evidence="4 5">
    <name type="scientific">Bradyrhizobium daqingense</name>
    <dbReference type="NCBI Taxonomy" id="993502"/>
    <lineage>
        <taxon>Bacteria</taxon>
        <taxon>Pseudomonadati</taxon>
        <taxon>Pseudomonadota</taxon>
        <taxon>Alphaproteobacteria</taxon>
        <taxon>Hyphomicrobiales</taxon>
        <taxon>Nitrobacteraceae</taxon>
        <taxon>Bradyrhizobium</taxon>
    </lineage>
</organism>
<accession>A0A562KZP4</accession>
<proteinExistence type="predicted"/>
<dbReference type="OrthoDB" id="9790710at2"/>
<name>A0A562KZP4_9BRAD</name>
<protein>
    <submittedName>
        <fullName evidence="4">Glycosyl transferase family 1</fullName>
    </submittedName>
</protein>
<evidence type="ECO:0000256" key="1">
    <source>
        <dbReference type="ARBA" id="ARBA00022676"/>
    </source>
</evidence>
<dbReference type="GO" id="GO:0016757">
    <property type="term" value="F:glycosyltransferase activity"/>
    <property type="evidence" value="ECO:0007669"/>
    <property type="project" value="UniProtKB-KW"/>
</dbReference>
<dbReference type="RefSeq" id="WP_145638739.1">
    <property type="nucleotide sequence ID" value="NZ_CP088014.1"/>
</dbReference>